<dbReference type="Proteomes" id="UP000652198">
    <property type="component" value="Unassembled WGS sequence"/>
</dbReference>
<evidence type="ECO:0000313" key="2">
    <source>
        <dbReference type="Proteomes" id="UP000652198"/>
    </source>
</evidence>
<proteinExistence type="predicted"/>
<reference evidence="1 2" key="1">
    <citation type="submission" date="2019-11" db="EMBL/GenBank/DDBJ databases">
        <title>Metabolism of dissolved organic matter in forest soils.</title>
        <authorList>
            <person name="Cyle K.T."/>
            <person name="Wilhelm R.C."/>
            <person name="Martinez C.E."/>
        </authorList>
    </citation>
    <scope>NUCLEOTIDE SEQUENCE [LARGE SCALE GENOMIC DNA]</scope>
    <source>
        <strain evidence="1 2">1N</strain>
    </source>
</reference>
<name>A0ABX2BUF3_9BURK</name>
<dbReference type="RefSeq" id="WP_172314411.1">
    <property type="nucleotide sequence ID" value="NZ_WOEY01000092.1"/>
</dbReference>
<comment type="caution">
    <text evidence="1">The sequence shown here is derived from an EMBL/GenBank/DDBJ whole genome shotgun (WGS) entry which is preliminary data.</text>
</comment>
<protein>
    <recommendedName>
        <fullName evidence="3">Antitoxin VbhA domain-containing protein</fullName>
    </recommendedName>
</protein>
<dbReference type="EMBL" id="WOEY01000092">
    <property type="protein sequence ID" value="NPT44359.1"/>
    <property type="molecule type" value="Genomic_DNA"/>
</dbReference>
<evidence type="ECO:0008006" key="3">
    <source>
        <dbReference type="Google" id="ProtNLM"/>
    </source>
</evidence>
<keyword evidence="2" id="KW-1185">Reference proteome</keyword>
<gene>
    <name evidence="1" type="ORF">GNZ12_24215</name>
</gene>
<evidence type="ECO:0000313" key="1">
    <source>
        <dbReference type="EMBL" id="NPT44359.1"/>
    </source>
</evidence>
<organism evidence="1 2">
    <name type="scientific">Paraburkholderia solitsugae</name>
    <dbReference type="NCBI Taxonomy" id="2675748"/>
    <lineage>
        <taxon>Bacteria</taxon>
        <taxon>Pseudomonadati</taxon>
        <taxon>Pseudomonadota</taxon>
        <taxon>Betaproteobacteria</taxon>
        <taxon>Burkholderiales</taxon>
        <taxon>Burkholderiaceae</taxon>
        <taxon>Paraburkholderia</taxon>
    </lineage>
</organism>
<accession>A0ABX2BUF3</accession>
<sequence>MSTNKARLIVRVMPSAQDAMTLASRAIQNGALSSSDAQALERCVNGNKVIPADLLYRVKKGASK</sequence>